<dbReference type="PROSITE" id="PS00092">
    <property type="entry name" value="N6_MTASE"/>
    <property type="match status" value="1"/>
</dbReference>
<name>A0A1Q2D330_9ACTN</name>
<keyword evidence="1" id="KW-0680">Restriction system</keyword>
<evidence type="ECO:0000259" key="3">
    <source>
        <dbReference type="Pfam" id="PF13588"/>
    </source>
</evidence>
<dbReference type="KEGG" id="tfa:BW733_17685"/>
<keyword evidence="4" id="KW-0808">Transferase</keyword>
<keyword evidence="5" id="KW-1185">Reference proteome</keyword>
<proteinExistence type="predicted"/>
<accession>A0A1Q2D330</accession>
<dbReference type="InterPro" id="IPR029464">
    <property type="entry name" value="HSDR_N"/>
</dbReference>
<evidence type="ECO:0000256" key="1">
    <source>
        <dbReference type="ARBA" id="ARBA00022747"/>
    </source>
</evidence>
<dbReference type="PANTHER" id="PTHR42998:SF1">
    <property type="entry name" value="TYPE I RESTRICTION ENZYME HINDI METHYLASE SUBUNIT"/>
    <property type="match status" value="1"/>
</dbReference>
<dbReference type="GO" id="GO:0003677">
    <property type="term" value="F:DNA binding"/>
    <property type="evidence" value="ECO:0007669"/>
    <property type="project" value="InterPro"/>
</dbReference>
<dbReference type="EMBL" id="CP019608">
    <property type="protein sequence ID" value="AQP52753.1"/>
    <property type="molecule type" value="Genomic_DNA"/>
</dbReference>
<feature type="domain" description="DNA methylase adenine-specific" evidence="2">
    <location>
        <begin position="280"/>
        <end position="556"/>
    </location>
</feature>
<dbReference type="Pfam" id="PF13588">
    <property type="entry name" value="HSDR_N_2"/>
    <property type="match status" value="1"/>
</dbReference>
<evidence type="ECO:0000313" key="4">
    <source>
        <dbReference type="EMBL" id="AQP52753.1"/>
    </source>
</evidence>
<dbReference type="InterPro" id="IPR003356">
    <property type="entry name" value="DNA_methylase_A-5"/>
</dbReference>
<organism evidence="4 5">
    <name type="scientific">Tessaracoccus flavescens</name>
    <dbReference type="NCBI Taxonomy" id="399497"/>
    <lineage>
        <taxon>Bacteria</taxon>
        <taxon>Bacillati</taxon>
        <taxon>Actinomycetota</taxon>
        <taxon>Actinomycetes</taxon>
        <taxon>Propionibacteriales</taxon>
        <taxon>Propionibacteriaceae</taxon>
        <taxon>Tessaracoccus</taxon>
    </lineage>
</organism>
<dbReference type="GO" id="GO:0009307">
    <property type="term" value="P:DNA restriction-modification system"/>
    <property type="evidence" value="ECO:0007669"/>
    <property type="project" value="UniProtKB-KW"/>
</dbReference>
<dbReference type="PANTHER" id="PTHR42998">
    <property type="entry name" value="TYPE I RESTRICTION ENZYME HINDVIIP M PROTEIN-RELATED"/>
    <property type="match status" value="1"/>
</dbReference>
<dbReference type="AlphaFoldDB" id="A0A1Q2D330"/>
<dbReference type="Proteomes" id="UP000188235">
    <property type="component" value="Plasmid unnamed"/>
</dbReference>
<keyword evidence="4" id="KW-0489">Methyltransferase</keyword>
<dbReference type="PRINTS" id="PR00507">
    <property type="entry name" value="N12N6MTFRASE"/>
</dbReference>
<evidence type="ECO:0000313" key="5">
    <source>
        <dbReference type="Proteomes" id="UP000188235"/>
    </source>
</evidence>
<dbReference type="GO" id="GO:0032259">
    <property type="term" value="P:methylation"/>
    <property type="evidence" value="ECO:0007669"/>
    <property type="project" value="UniProtKB-KW"/>
</dbReference>
<dbReference type="Gene3D" id="3.40.50.150">
    <property type="entry name" value="Vaccinia Virus protein VP39"/>
    <property type="match status" value="1"/>
</dbReference>
<dbReference type="GO" id="GO:0008170">
    <property type="term" value="F:N-methyltransferase activity"/>
    <property type="evidence" value="ECO:0007669"/>
    <property type="project" value="InterPro"/>
</dbReference>
<reference evidence="4 5" key="1">
    <citation type="journal article" date="2008" name="Int. J. Syst. Evol. Microbiol.">
        <title>Tessaracoccus flavescens sp. nov., isolated from marine sediment.</title>
        <authorList>
            <person name="Lee D.W."/>
            <person name="Lee S.D."/>
        </authorList>
    </citation>
    <scope>NUCLEOTIDE SEQUENCE [LARGE SCALE GENOMIC DNA]</scope>
    <source>
        <strain evidence="4 5">SST-39T</strain>
        <plasmid evidence="5">Plasmid</plasmid>
    </source>
</reference>
<gene>
    <name evidence="4" type="ORF">BW733_17685</name>
</gene>
<feature type="domain" description="Type I restriction enzyme R protein N-terminal" evidence="3">
    <location>
        <begin position="23"/>
        <end position="146"/>
    </location>
</feature>
<dbReference type="InterPro" id="IPR052916">
    <property type="entry name" value="Type-I_RE_MTase_Subunit"/>
</dbReference>
<keyword evidence="4" id="KW-0614">Plasmid</keyword>
<dbReference type="InterPro" id="IPR002052">
    <property type="entry name" value="DNA_methylase_N6_adenine_CS"/>
</dbReference>
<dbReference type="InterPro" id="IPR029063">
    <property type="entry name" value="SAM-dependent_MTases_sf"/>
</dbReference>
<dbReference type="Pfam" id="PF02384">
    <property type="entry name" value="N6_Mtase"/>
    <property type="match status" value="1"/>
</dbReference>
<evidence type="ECO:0000259" key="2">
    <source>
        <dbReference type="Pfam" id="PF02384"/>
    </source>
</evidence>
<dbReference type="SUPFAM" id="SSF53335">
    <property type="entry name" value="S-adenosyl-L-methionine-dependent methyltransferases"/>
    <property type="match status" value="1"/>
</dbReference>
<geneLocation type="plasmid" evidence="4">
    <name>unnamed</name>
</geneLocation>
<sequence length="643" mass="72556">MAIVPPGKVLDFIDGVTLRQDTPEEYVRQEILKSLVREYGYDKKDIRVEVPIKFGSRRVRVDIVIFPPGLRAVEQTQANAWLIIECKSSKVRPSMKKDGVEQMLSYMAACPNVEVGMWTNGEDMATYAFETDDDGHRVSVEIPDIPHCGDTVEAGTPRFEQLRPAASDSLLFAFRRAHSYIAGNQGMQKPEAFWELLKLIFCKIQDERDSSSPQFYATPKERQNITGLMRCTSRIGKLFASVKKQYPQIFKANEEIELEPKVLAYIVTQLQMFSLLDSDVDVKGKAYEEVVGSNLRGDRGEFFTPRNVCNMMVGMLDPTDKDLILDPACGTGGFLIAAMNHVIAGVKREVRASGRSRQLQDDSIRDRKRYFLENNLVGLDFNPNLVRATKMNMVMNNDGSGGLFQANSLDNPMRWTEDLRARNLLGTVDVILTNPPFGSKIPIDDPAILEQFDLGHHWEYDEDSDRWSRTPKTSARPPEILFIERCVQLLKPGTGRAALVLPDGILGSPGLGYVRQWILTHTTVLASVDLHPDTFQPGTSVQTSVLILQRKSERQIRDEIAAGKIDDYEVFMAICDHIGHDKRGNAVYMRDDQGYEIVRETEDAVTTAADGDDDEQTHLAKERVLDDNTQEIAEEFRSWLRTL</sequence>
<protein>
    <submittedName>
        <fullName evidence="4">N-6 DNA methylase</fullName>
    </submittedName>
</protein>
<dbReference type="OrthoDB" id="9784823at2"/>